<dbReference type="WBParaSite" id="ACAC_0000462001-mRNA-1">
    <property type="protein sequence ID" value="ACAC_0000462001-mRNA-1"/>
    <property type="gene ID" value="ACAC_0000462001"/>
</dbReference>
<dbReference type="InterPro" id="IPR012677">
    <property type="entry name" value="Nucleotide-bd_a/b_plait_sf"/>
</dbReference>
<keyword evidence="3" id="KW-0539">Nucleus</keyword>
<dbReference type="InterPro" id="IPR035979">
    <property type="entry name" value="RBD_domain_sf"/>
</dbReference>
<dbReference type="PANTHER" id="PTHR48038:SF3">
    <property type="entry name" value="SPLICING FACTOR, ARGININE_SERINE-RICH 1-RELATED"/>
    <property type="match status" value="1"/>
</dbReference>
<evidence type="ECO:0000256" key="3">
    <source>
        <dbReference type="ARBA" id="ARBA00023242"/>
    </source>
</evidence>
<evidence type="ECO:0000256" key="1">
    <source>
        <dbReference type="ARBA" id="ARBA00004123"/>
    </source>
</evidence>
<comment type="subcellular location">
    <subcellularLocation>
        <location evidence="1">Nucleus</location>
    </subcellularLocation>
</comment>
<keyword evidence="2 4" id="KW-0694">RNA-binding</keyword>
<proteinExistence type="predicted"/>
<dbReference type="GO" id="GO:0003723">
    <property type="term" value="F:RNA binding"/>
    <property type="evidence" value="ECO:0007669"/>
    <property type="project" value="UniProtKB-UniRule"/>
</dbReference>
<feature type="compositionally biased region" description="Basic and acidic residues" evidence="5">
    <location>
        <begin position="200"/>
        <end position="215"/>
    </location>
</feature>
<feature type="region of interest" description="Disordered" evidence="5">
    <location>
        <begin position="157"/>
        <end position="256"/>
    </location>
</feature>
<dbReference type="Pfam" id="PF00076">
    <property type="entry name" value="RRM_1"/>
    <property type="match status" value="1"/>
</dbReference>
<reference evidence="8" key="2">
    <citation type="submission" date="2017-02" db="UniProtKB">
        <authorList>
            <consortium name="WormBaseParasite"/>
        </authorList>
    </citation>
    <scope>IDENTIFICATION</scope>
</reference>
<evidence type="ECO:0000256" key="5">
    <source>
        <dbReference type="SAM" id="MobiDB-lite"/>
    </source>
</evidence>
<dbReference type="Proteomes" id="UP000035642">
    <property type="component" value="Unassembled WGS sequence"/>
</dbReference>
<evidence type="ECO:0000259" key="6">
    <source>
        <dbReference type="PROSITE" id="PS50102"/>
    </source>
</evidence>
<evidence type="ECO:0000256" key="4">
    <source>
        <dbReference type="PROSITE-ProRule" id="PRU00176"/>
    </source>
</evidence>
<dbReference type="STRING" id="6313.A0A0K0D3H5"/>
<name>A0A0K0D3H5_ANGCA</name>
<protein>
    <submittedName>
        <fullName evidence="8">RRM domain-containing protein</fullName>
    </submittedName>
</protein>
<dbReference type="SMART" id="SM00360">
    <property type="entry name" value="RRM"/>
    <property type="match status" value="1"/>
</dbReference>
<accession>A0A0K0D3H5</accession>
<evidence type="ECO:0000313" key="7">
    <source>
        <dbReference type="Proteomes" id="UP000035642"/>
    </source>
</evidence>
<dbReference type="PANTHER" id="PTHR48038">
    <property type="entry name" value="RIBONUCLEOPROTEIN RB97D"/>
    <property type="match status" value="1"/>
</dbReference>
<organism evidence="7 8">
    <name type="scientific">Angiostrongylus cantonensis</name>
    <name type="common">Rat lungworm</name>
    <dbReference type="NCBI Taxonomy" id="6313"/>
    <lineage>
        <taxon>Eukaryota</taxon>
        <taxon>Metazoa</taxon>
        <taxon>Ecdysozoa</taxon>
        <taxon>Nematoda</taxon>
        <taxon>Chromadorea</taxon>
        <taxon>Rhabditida</taxon>
        <taxon>Rhabditina</taxon>
        <taxon>Rhabditomorpha</taxon>
        <taxon>Strongyloidea</taxon>
        <taxon>Metastrongylidae</taxon>
        <taxon>Angiostrongylus</taxon>
    </lineage>
</organism>
<dbReference type="InterPro" id="IPR000504">
    <property type="entry name" value="RRM_dom"/>
</dbReference>
<dbReference type="PROSITE" id="PS50102">
    <property type="entry name" value="RRM"/>
    <property type="match status" value="1"/>
</dbReference>
<dbReference type="GO" id="GO:0005634">
    <property type="term" value="C:nucleus"/>
    <property type="evidence" value="ECO:0007669"/>
    <property type="project" value="UniProtKB-SubCell"/>
</dbReference>
<sequence>MARVYLGRLPFRARESDIERFFQGYGKITDIAMKRGFAFIEFESKRDAEDAVDELNGRSILGDRVVPMAAMFTVIVLVHAPVIANVVAVHVLEVAIEDEAEVQEEDVVAREAVVALQEDADLEEGVIPAVREAAAGHLRRSVVLDVAAGLRNVISVHQKRDSMSPSPKKRRTRSSSRESADRTPSPRNDKSRSASPTIEKNGRGKSSEDNGDRSPRRSRSRSPGGSGSDRSRSVSPEENGNRRGSSSDRSVSDRDD</sequence>
<evidence type="ECO:0000256" key="2">
    <source>
        <dbReference type="ARBA" id="ARBA00022884"/>
    </source>
</evidence>
<evidence type="ECO:0000313" key="8">
    <source>
        <dbReference type="WBParaSite" id="ACAC_0000462001-mRNA-1"/>
    </source>
</evidence>
<dbReference type="AlphaFoldDB" id="A0A0K0D3H5"/>
<keyword evidence="7" id="KW-1185">Reference proteome</keyword>
<feature type="domain" description="RRM" evidence="6">
    <location>
        <begin position="2"/>
        <end position="66"/>
    </location>
</feature>
<dbReference type="Gene3D" id="3.30.70.330">
    <property type="match status" value="1"/>
</dbReference>
<dbReference type="SUPFAM" id="SSF54928">
    <property type="entry name" value="RNA-binding domain, RBD"/>
    <property type="match status" value="1"/>
</dbReference>
<reference evidence="7" key="1">
    <citation type="submission" date="2012-09" db="EMBL/GenBank/DDBJ databases">
        <authorList>
            <person name="Martin A.A."/>
        </authorList>
    </citation>
    <scope>NUCLEOTIDE SEQUENCE</scope>
</reference>